<evidence type="ECO:0000313" key="5">
    <source>
        <dbReference type="EMBL" id="GIP55239.1"/>
    </source>
</evidence>
<evidence type="ECO:0000313" key="6">
    <source>
        <dbReference type="Proteomes" id="UP000679992"/>
    </source>
</evidence>
<feature type="domain" description="Baseplate J-like C-terminal" evidence="4">
    <location>
        <begin position="265"/>
        <end position="349"/>
    </location>
</feature>
<evidence type="ECO:0000256" key="1">
    <source>
        <dbReference type="ARBA" id="ARBA00038087"/>
    </source>
</evidence>
<gene>
    <name evidence="5" type="primary">yqbT_3</name>
    <name evidence="5" type="ORF">J42TS3_42740</name>
</gene>
<sequence length="352" mass="36125">MYEYQTKVAILDRMLGASPADIDKRQGSVTYDLLSPAAIELTQAYAELDNVLAFGFADTTYGAYLDMRAKEYGLTRKPAVKATGSLTFTGPDGTPIPRGTLASTGGDTPVYFVTTADATISGGSVTVAAEAQGGGVAGNVGAGAITTMIGDLVGIVAVSNAAHFEGGVDTESDASLKARYFERAFRPATSGNANQYRQWALEVPGVSDARVYPIWDGPGTVKVVLIDADKTAPDPSIVAAVDAHIRPIAPVGADVTVAGAAEVPVNVAAKVTLAAGTQLPDVQAQVASGVRDYLRTLAFADPLIRVTRVANVILDVPGVIDYADIRLNGGTANIAVGDGQVAVLGDVAVVTA</sequence>
<evidence type="ECO:0008006" key="7">
    <source>
        <dbReference type="Google" id="ProtNLM"/>
    </source>
</evidence>
<evidence type="ECO:0000259" key="3">
    <source>
        <dbReference type="Pfam" id="PF26078"/>
    </source>
</evidence>
<proteinExistence type="inferred from homology"/>
<organism evidence="5 6">
    <name type="scientific">Paenibacillus vini</name>
    <dbReference type="NCBI Taxonomy" id="1476024"/>
    <lineage>
        <taxon>Bacteria</taxon>
        <taxon>Bacillati</taxon>
        <taxon>Bacillota</taxon>
        <taxon>Bacilli</taxon>
        <taxon>Bacillales</taxon>
        <taxon>Paenibacillaceae</taxon>
        <taxon>Paenibacillus</taxon>
    </lineage>
</organism>
<dbReference type="PANTHER" id="PTHR37829:SF3">
    <property type="entry name" value="PROTEIN JAYE-RELATED"/>
    <property type="match status" value="1"/>
</dbReference>
<reference evidence="5 6" key="1">
    <citation type="submission" date="2021-03" db="EMBL/GenBank/DDBJ databases">
        <title>Antimicrobial resistance genes in bacteria isolated from Japanese honey, and their potential for conferring macrolide and lincosamide resistance in the American foulbrood pathogen Paenibacillus larvae.</title>
        <authorList>
            <person name="Okamoto M."/>
            <person name="Kumagai M."/>
            <person name="Kanamori H."/>
            <person name="Takamatsu D."/>
        </authorList>
    </citation>
    <scope>NUCLEOTIDE SEQUENCE [LARGE SCALE GENOMIC DNA]</scope>
    <source>
        <strain evidence="5 6">J42TS3</strain>
    </source>
</reference>
<feature type="domain" description="Baseplate protein J-like barrel" evidence="2">
    <location>
        <begin position="86"/>
        <end position="167"/>
    </location>
</feature>
<keyword evidence="6" id="KW-1185">Reference proteome</keyword>
<dbReference type="EMBL" id="BOSL01000017">
    <property type="protein sequence ID" value="GIP55239.1"/>
    <property type="molecule type" value="Genomic_DNA"/>
</dbReference>
<accession>A0ABQ4MH08</accession>
<dbReference type="Pfam" id="PF04865">
    <property type="entry name" value="Baseplate_J"/>
    <property type="match status" value="1"/>
</dbReference>
<name>A0ABQ4MH08_9BACL</name>
<dbReference type="InterPro" id="IPR058531">
    <property type="entry name" value="Baseplate_J_M"/>
</dbReference>
<dbReference type="InterPro" id="IPR058530">
    <property type="entry name" value="Baseplate_J-like_C"/>
</dbReference>
<protein>
    <recommendedName>
        <fullName evidence="7">Baseplate J protein</fullName>
    </recommendedName>
</protein>
<dbReference type="InterPro" id="IPR006949">
    <property type="entry name" value="Barrel_Baseplate_J-like"/>
</dbReference>
<feature type="domain" description="Baseplate J-like central" evidence="3">
    <location>
        <begin position="188"/>
        <end position="258"/>
    </location>
</feature>
<evidence type="ECO:0000259" key="2">
    <source>
        <dbReference type="Pfam" id="PF04865"/>
    </source>
</evidence>
<comment type="caution">
    <text evidence="5">The sequence shown here is derived from an EMBL/GenBank/DDBJ whole genome shotgun (WGS) entry which is preliminary data.</text>
</comment>
<dbReference type="Pfam" id="PF26079">
    <property type="entry name" value="Baseplate_J_C"/>
    <property type="match status" value="1"/>
</dbReference>
<evidence type="ECO:0000259" key="4">
    <source>
        <dbReference type="Pfam" id="PF26079"/>
    </source>
</evidence>
<comment type="similarity">
    <text evidence="1">Belongs to the Mu gp47/PBSX XkdT family.</text>
</comment>
<dbReference type="Pfam" id="PF26078">
    <property type="entry name" value="Baseplate_J_M"/>
    <property type="match status" value="1"/>
</dbReference>
<dbReference type="PANTHER" id="PTHR37829">
    <property type="entry name" value="PHAGE-LIKE ELEMENT PBSX PROTEIN XKDT"/>
    <property type="match status" value="1"/>
</dbReference>
<dbReference type="Proteomes" id="UP000679992">
    <property type="component" value="Unassembled WGS sequence"/>
</dbReference>
<dbReference type="RefSeq" id="WP_244861658.1">
    <property type="nucleotide sequence ID" value="NZ_BOSL01000017.1"/>
</dbReference>
<dbReference type="InterPro" id="IPR052399">
    <property type="entry name" value="Phage_Baseplate_Assmbl_Protein"/>
</dbReference>